<dbReference type="SUPFAM" id="SSF46689">
    <property type="entry name" value="Homeodomain-like"/>
    <property type="match status" value="1"/>
</dbReference>
<keyword evidence="2" id="KW-0238">DNA-binding</keyword>
<dbReference type="OrthoDB" id="9804543at2"/>
<dbReference type="InterPro" id="IPR020449">
    <property type="entry name" value="Tscrpt_reg_AraC-type_HTH"/>
</dbReference>
<dbReference type="Gene3D" id="1.10.10.60">
    <property type="entry name" value="Homeodomain-like"/>
    <property type="match status" value="1"/>
</dbReference>
<evidence type="ECO:0000256" key="2">
    <source>
        <dbReference type="ARBA" id="ARBA00023125"/>
    </source>
</evidence>
<evidence type="ECO:0000256" key="4">
    <source>
        <dbReference type="ARBA" id="ARBA00023163"/>
    </source>
</evidence>
<dbReference type="Proteomes" id="UP000182985">
    <property type="component" value="Unassembled WGS sequence"/>
</dbReference>
<dbReference type="GO" id="GO:0003700">
    <property type="term" value="F:DNA-binding transcription factor activity"/>
    <property type="evidence" value="ECO:0007669"/>
    <property type="project" value="InterPro"/>
</dbReference>
<dbReference type="InterPro" id="IPR014710">
    <property type="entry name" value="RmlC-like_jellyroll"/>
</dbReference>
<dbReference type="Pfam" id="PF02311">
    <property type="entry name" value="AraC_binding"/>
    <property type="match status" value="1"/>
</dbReference>
<dbReference type="RefSeq" id="WP_143132788.1">
    <property type="nucleotide sequence ID" value="NZ_MOEC01000014.1"/>
</dbReference>
<dbReference type="PROSITE" id="PS01124">
    <property type="entry name" value="HTH_ARAC_FAMILY_2"/>
    <property type="match status" value="1"/>
</dbReference>
<proteinExistence type="predicted"/>
<gene>
    <name evidence="6" type="ORF">BLA27_14850</name>
</gene>
<dbReference type="SMART" id="SM00342">
    <property type="entry name" value="HTH_ARAC"/>
    <property type="match status" value="1"/>
</dbReference>
<dbReference type="Pfam" id="PF12833">
    <property type="entry name" value="HTH_18"/>
    <property type="match status" value="1"/>
</dbReference>
<feature type="domain" description="HTH araC/xylS-type" evidence="5">
    <location>
        <begin position="165"/>
        <end position="265"/>
    </location>
</feature>
<dbReference type="InterPro" id="IPR011051">
    <property type="entry name" value="RmlC_Cupin_sf"/>
</dbReference>
<keyword evidence="3" id="KW-0010">Activator</keyword>
<evidence type="ECO:0000313" key="7">
    <source>
        <dbReference type="Proteomes" id="UP000182985"/>
    </source>
</evidence>
<dbReference type="SUPFAM" id="SSF51182">
    <property type="entry name" value="RmlC-like cupins"/>
    <property type="match status" value="1"/>
</dbReference>
<dbReference type="PRINTS" id="PR00032">
    <property type="entry name" value="HTHARAC"/>
</dbReference>
<dbReference type="PROSITE" id="PS00041">
    <property type="entry name" value="HTH_ARAC_FAMILY_1"/>
    <property type="match status" value="1"/>
</dbReference>
<dbReference type="InterPro" id="IPR018062">
    <property type="entry name" value="HTH_AraC-typ_CS"/>
</dbReference>
<dbReference type="PANTHER" id="PTHR11019">
    <property type="entry name" value="HTH-TYPE TRANSCRIPTIONAL REGULATOR NIMR"/>
    <property type="match status" value="1"/>
</dbReference>
<dbReference type="InterPro" id="IPR018060">
    <property type="entry name" value="HTH_AraC"/>
</dbReference>
<dbReference type="InterPro" id="IPR009057">
    <property type="entry name" value="Homeodomain-like_sf"/>
</dbReference>
<evidence type="ECO:0000313" key="6">
    <source>
        <dbReference type="EMBL" id="OIS92717.1"/>
    </source>
</evidence>
<name>A0A1J6HI85_9HYPH</name>
<comment type="caution">
    <text evidence="6">The sequence shown here is derived from an EMBL/GenBank/DDBJ whole genome shotgun (WGS) entry which is preliminary data.</text>
</comment>
<evidence type="ECO:0000259" key="5">
    <source>
        <dbReference type="PROSITE" id="PS01124"/>
    </source>
</evidence>
<sequence>MTYLYLDFVKPTSGSNLMTNSTRPRYIRDIESQDAGGDLGWHTHDFGQFFSAIRGSMYVGTRDKVLLLSPAMAVWIPPDVEHWLRYVSSNEIIYVDVNRAESDKLGTVARIVQMTPILQSLMEVVPDSSSSGLTKPHEAALFDLLFHEILAARDIPLSISMPQDKRISGLAKAALDDPGLIATIDEWFNGASASRKTIERLFIGETGMAPSRWLRQVRILQAVSQLAAGKKISSVALDLGYQSPSAFAYMFRNAVGLSPSAFRRRGSKPGKQVAQGMQP</sequence>
<dbReference type="InterPro" id="IPR003313">
    <property type="entry name" value="AraC-bd"/>
</dbReference>
<dbReference type="AlphaFoldDB" id="A0A1J6HI85"/>
<evidence type="ECO:0000256" key="1">
    <source>
        <dbReference type="ARBA" id="ARBA00023015"/>
    </source>
</evidence>
<keyword evidence="4" id="KW-0804">Transcription</keyword>
<keyword evidence="1" id="KW-0805">Transcription regulation</keyword>
<dbReference type="Gene3D" id="2.60.120.10">
    <property type="entry name" value="Jelly Rolls"/>
    <property type="match status" value="1"/>
</dbReference>
<dbReference type="EMBL" id="MOEC01000014">
    <property type="protein sequence ID" value="OIS92717.1"/>
    <property type="molecule type" value="Genomic_DNA"/>
</dbReference>
<evidence type="ECO:0000256" key="3">
    <source>
        <dbReference type="ARBA" id="ARBA00023159"/>
    </source>
</evidence>
<organism evidence="6 7">
    <name type="scientific">Brucella cytisi</name>
    <dbReference type="NCBI Taxonomy" id="407152"/>
    <lineage>
        <taxon>Bacteria</taxon>
        <taxon>Pseudomonadati</taxon>
        <taxon>Pseudomonadota</taxon>
        <taxon>Alphaproteobacteria</taxon>
        <taxon>Hyphomicrobiales</taxon>
        <taxon>Brucellaceae</taxon>
        <taxon>Brucella/Ochrobactrum group</taxon>
        <taxon>Brucella</taxon>
    </lineage>
</organism>
<dbReference type="GO" id="GO:0043565">
    <property type="term" value="F:sequence-specific DNA binding"/>
    <property type="evidence" value="ECO:0007669"/>
    <property type="project" value="InterPro"/>
</dbReference>
<accession>A0A1J6HI85</accession>
<keyword evidence="7" id="KW-1185">Reference proteome</keyword>
<reference evidence="6 7" key="1">
    <citation type="submission" date="2016-10" db="EMBL/GenBank/DDBJ databases">
        <title>The Draft Genome Sequence of the Potato Rhizosphere Bacteria Ochrobactrum sp. IPA7.2.</title>
        <authorList>
            <person name="Gogoleva N.E."/>
            <person name="Khlopko Y.A."/>
            <person name="Burygin G.L."/>
            <person name="Plotnikov A.O."/>
        </authorList>
    </citation>
    <scope>NUCLEOTIDE SEQUENCE [LARGE SCALE GENOMIC DNA]</scope>
    <source>
        <strain evidence="6 7">IPA7.2</strain>
    </source>
</reference>
<protein>
    <recommendedName>
        <fullName evidence="5">HTH araC/xylS-type domain-containing protein</fullName>
    </recommendedName>
</protein>
<dbReference type="PANTHER" id="PTHR11019:SF159">
    <property type="entry name" value="TRANSCRIPTIONAL REGULATOR-RELATED"/>
    <property type="match status" value="1"/>
</dbReference>